<dbReference type="EMBL" id="LDAU01000180">
    <property type="protein sequence ID" value="KRX01035.1"/>
    <property type="molecule type" value="Genomic_DNA"/>
</dbReference>
<feature type="coiled-coil region" evidence="1">
    <location>
        <begin position="80"/>
        <end position="107"/>
    </location>
</feature>
<sequence>MQELQEKAQKDHKMQLERLKQRYYFENQHEIVHEQDEEFNQSENTNNLLKSLSLSKQIQGIGTEKNKDRDIHSQQVQTMLKEEKFEEQLQEQKYQQLQKRIQEAMYNESFDKELEMAIAKKISEGKTNQQIMQELLGGQSASQQKKKKIEDAQVREIQETFQTQGQQIGFDLFQNSKIDKNMQAYEEFKKIKEEQKQQQKNLLNF</sequence>
<gene>
    <name evidence="2" type="ORF">PPERSA_09641</name>
</gene>
<keyword evidence="1" id="KW-0175">Coiled coil</keyword>
<keyword evidence="3" id="KW-1185">Reference proteome</keyword>
<evidence type="ECO:0000313" key="2">
    <source>
        <dbReference type="EMBL" id="KRX01035.1"/>
    </source>
</evidence>
<comment type="caution">
    <text evidence="2">The sequence shown here is derived from an EMBL/GenBank/DDBJ whole genome shotgun (WGS) entry which is preliminary data.</text>
</comment>
<name>A0A0V0QFQ6_PSEPJ</name>
<dbReference type="Proteomes" id="UP000054937">
    <property type="component" value="Unassembled WGS sequence"/>
</dbReference>
<dbReference type="InParanoid" id="A0A0V0QFQ6"/>
<protein>
    <submittedName>
        <fullName evidence="2">Uncharacterized protein</fullName>
    </submittedName>
</protein>
<organism evidence="2 3">
    <name type="scientific">Pseudocohnilembus persalinus</name>
    <name type="common">Ciliate</name>
    <dbReference type="NCBI Taxonomy" id="266149"/>
    <lineage>
        <taxon>Eukaryota</taxon>
        <taxon>Sar</taxon>
        <taxon>Alveolata</taxon>
        <taxon>Ciliophora</taxon>
        <taxon>Intramacronucleata</taxon>
        <taxon>Oligohymenophorea</taxon>
        <taxon>Scuticociliatia</taxon>
        <taxon>Philasterida</taxon>
        <taxon>Pseudocohnilembidae</taxon>
        <taxon>Pseudocohnilembus</taxon>
    </lineage>
</organism>
<reference evidence="2 3" key="1">
    <citation type="journal article" date="2015" name="Sci. Rep.">
        <title>Genome of the facultative scuticociliatosis pathogen Pseudocohnilembus persalinus provides insight into its virulence through horizontal gene transfer.</title>
        <authorList>
            <person name="Xiong J."/>
            <person name="Wang G."/>
            <person name="Cheng J."/>
            <person name="Tian M."/>
            <person name="Pan X."/>
            <person name="Warren A."/>
            <person name="Jiang C."/>
            <person name="Yuan D."/>
            <person name="Miao W."/>
        </authorList>
    </citation>
    <scope>NUCLEOTIDE SEQUENCE [LARGE SCALE GENOMIC DNA]</scope>
    <source>
        <strain evidence="2">36N120E</strain>
    </source>
</reference>
<dbReference type="AlphaFoldDB" id="A0A0V0QFQ6"/>
<proteinExistence type="predicted"/>
<evidence type="ECO:0000313" key="3">
    <source>
        <dbReference type="Proteomes" id="UP000054937"/>
    </source>
</evidence>
<accession>A0A0V0QFQ6</accession>
<evidence type="ECO:0000256" key="1">
    <source>
        <dbReference type="SAM" id="Coils"/>
    </source>
</evidence>